<sequence length="564" mass="58203">MAACCAATATAMTTTSASATTIEKPSSSAASTRRVAPLTRGGARVSVFFATAAASSARSRGGRHRARAGAGASLVVLASSDAVSTAMSSETMSADGAVALTRNGKKRVVVTGMGCVTAMGNDVDVFYEKLLNGESSITPITEWDAHEDMATTIAGEIKGFDPEEFMTKKMARRVDPFIAYQIVAAKKALQAAKLPFAKGDEMDAAVDKTRAGCLIGSAMGGMHSFSTATEALVTVGHKKMNPFCIPFAITNMGSALTAMDLGFMGPNYSISSACASGNFCILNSVDHIRNGEADLMLAGASDAAILPSGMGGFCSVKAMSKRNDDPTRASRPWDKARDGFVMGEGAGVLVLESLENALKRGAPVLCEVLGGNYSCDAHHMTEPHPDGKGVALAIDRALDACGLDAKDVDYVNAHATSTPAGDMAELRVLQEKFGKNPGFKINSTKGMIGHLLGAASAVEAVACVKAITDGWVHPNVNLDDPEDDVDLALLVGPTKERLDVKVALSNSFGFGGASHLALVPVRPRHNSAVLFGAYEGGGGGGGAGGGGEGGGEGSELRELWRRLF</sequence>
<dbReference type="RefSeq" id="XP_003060578.1">
    <property type="nucleotide sequence ID" value="XM_003060532.1"/>
</dbReference>
<dbReference type="GO" id="GO:0006633">
    <property type="term" value="P:fatty acid biosynthetic process"/>
    <property type="evidence" value="ECO:0007669"/>
    <property type="project" value="UniProtKB-KW"/>
</dbReference>
<dbReference type="InterPro" id="IPR016039">
    <property type="entry name" value="Thiolase-like"/>
</dbReference>
<dbReference type="STRING" id="564608.C1MYJ6"/>
<dbReference type="AlphaFoldDB" id="C1MYJ6"/>
<dbReference type="OMA" id="TRLEHDY"/>
<dbReference type="InterPro" id="IPR017568">
    <property type="entry name" value="3-oxoacyl-ACP_synth-2"/>
</dbReference>
<dbReference type="Gene3D" id="3.40.47.10">
    <property type="match status" value="1"/>
</dbReference>
<accession>C1MYJ6</accession>
<dbReference type="PANTHER" id="PTHR11712">
    <property type="entry name" value="POLYKETIDE SYNTHASE-RELATED"/>
    <property type="match status" value="1"/>
</dbReference>
<evidence type="ECO:0000256" key="8">
    <source>
        <dbReference type="ARBA" id="ARBA00023315"/>
    </source>
</evidence>
<dbReference type="SMART" id="SM00825">
    <property type="entry name" value="PKS_KS"/>
    <property type="match status" value="1"/>
</dbReference>
<keyword evidence="13" id="KW-1185">Reference proteome</keyword>
<dbReference type="PROSITE" id="PS00606">
    <property type="entry name" value="KS3_1"/>
    <property type="match status" value="1"/>
</dbReference>
<dbReference type="InterPro" id="IPR014030">
    <property type="entry name" value="Ketoacyl_synth_N"/>
</dbReference>
<comment type="similarity">
    <text evidence="1 9">Belongs to the thiolase-like superfamily. Beta-ketoacyl-ACP synthases family.</text>
</comment>
<evidence type="ECO:0000256" key="7">
    <source>
        <dbReference type="ARBA" id="ARBA00023160"/>
    </source>
</evidence>
<dbReference type="EC" id="2.3.1.41" evidence="2"/>
<dbReference type="EMBL" id="GG663742">
    <property type="protein sequence ID" value="EEH55347.1"/>
    <property type="molecule type" value="Genomic_DNA"/>
</dbReference>
<dbReference type="Pfam" id="PF02801">
    <property type="entry name" value="Ketoacyl-synt_C"/>
    <property type="match status" value="1"/>
</dbReference>
<keyword evidence="6" id="KW-0443">Lipid metabolism</keyword>
<reference evidence="12 13" key="1">
    <citation type="journal article" date="2009" name="Science">
        <title>Green evolution and dynamic adaptations revealed by genomes of the marine picoeukaryotes Micromonas.</title>
        <authorList>
            <person name="Worden A.Z."/>
            <person name="Lee J.H."/>
            <person name="Mock T."/>
            <person name="Rouze P."/>
            <person name="Simmons M.P."/>
            <person name="Aerts A.L."/>
            <person name="Allen A.E."/>
            <person name="Cuvelier M.L."/>
            <person name="Derelle E."/>
            <person name="Everett M.V."/>
            <person name="Foulon E."/>
            <person name="Grimwood J."/>
            <person name="Gundlach H."/>
            <person name="Henrissat B."/>
            <person name="Napoli C."/>
            <person name="McDonald S.M."/>
            <person name="Parker M.S."/>
            <person name="Rombauts S."/>
            <person name="Salamov A."/>
            <person name="Von Dassow P."/>
            <person name="Badger J.H."/>
            <person name="Coutinho P.M."/>
            <person name="Demir E."/>
            <person name="Dubchak I."/>
            <person name="Gentemann C."/>
            <person name="Eikrem W."/>
            <person name="Gready J.E."/>
            <person name="John U."/>
            <person name="Lanier W."/>
            <person name="Lindquist E.A."/>
            <person name="Lucas S."/>
            <person name="Mayer K.F."/>
            <person name="Moreau H."/>
            <person name="Not F."/>
            <person name="Otillar R."/>
            <person name="Panaud O."/>
            <person name="Pangilinan J."/>
            <person name="Paulsen I."/>
            <person name="Piegu B."/>
            <person name="Poliakov A."/>
            <person name="Robbens S."/>
            <person name="Schmutz J."/>
            <person name="Toulza E."/>
            <person name="Wyss T."/>
            <person name="Zelensky A."/>
            <person name="Zhou K."/>
            <person name="Armbrust E.V."/>
            <person name="Bhattacharya D."/>
            <person name="Goodenough U.W."/>
            <person name="Van de Peer Y."/>
            <person name="Grigoriev I.V."/>
        </authorList>
    </citation>
    <scope>NUCLEOTIDE SEQUENCE [LARGE SCALE GENOMIC DNA]</scope>
    <source>
        <strain evidence="12 13">CCMP1545</strain>
    </source>
</reference>
<evidence type="ECO:0000256" key="4">
    <source>
        <dbReference type="ARBA" id="ARBA00022679"/>
    </source>
</evidence>
<dbReference type="Proteomes" id="UP000001876">
    <property type="component" value="Unassembled WGS sequence"/>
</dbReference>
<dbReference type="InterPro" id="IPR018201">
    <property type="entry name" value="Ketoacyl_synth_AS"/>
</dbReference>
<evidence type="ECO:0000256" key="9">
    <source>
        <dbReference type="RuleBase" id="RU003694"/>
    </source>
</evidence>
<dbReference type="InterPro" id="IPR014031">
    <property type="entry name" value="Ketoacyl_synth_C"/>
</dbReference>
<proteinExistence type="inferred from homology"/>
<dbReference type="OrthoDB" id="5334845at2759"/>
<evidence type="ECO:0000256" key="6">
    <source>
        <dbReference type="ARBA" id="ARBA00023098"/>
    </source>
</evidence>
<evidence type="ECO:0000256" key="5">
    <source>
        <dbReference type="ARBA" id="ARBA00022832"/>
    </source>
</evidence>
<evidence type="ECO:0000256" key="10">
    <source>
        <dbReference type="SAM" id="MobiDB-lite"/>
    </source>
</evidence>
<keyword evidence="7" id="KW-0275">Fatty acid biosynthesis</keyword>
<evidence type="ECO:0000256" key="2">
    <source>
        <dbReference type="ARBA" id="ARBA00013191"/>
    </source>
</evidence>
<protein>
    <recommendedName>
        <fullName evidence="2">beta-ketoacyl-[acyl-carrier-protein] synthase I</fullName>
        <ecNumber evidence="2">2.3.1.41</ecNumber>
    </recommendedName>
</protein>
<dbReference type="PANTHER" id="PTHR11712:SF332">
    <property type="entry name" value="3-OXOACYL-[ACYL-CARRIER-PROTEIN] SYNTHASE II, CHLOROPLASTIC"/>
    <property type="match status" value="1"/>
</dbReference>
<keyword evidence="3" id="KW-0444">Lipid biosynthesis</keyword>
<dbReference type="GeneID" id="9686016"/>
<keyword evidence="5" id="KW-0276">Fatty acid metabolism</keyword>
<dbReference type="eggNOG" id="KOG1394">
    <property type="taxonomic scope" value="Eukaryota"/>
</dbReference>
<evidence type="ECO:0000313" key="12">
    <source>
        <dbReference type="EMBL" id="EEH55347.1"/>
    </source>
</evidence>
<keyword evidence="8" id="KW-0012">Acyltransferase</keyword>
<organism evidence="13">
    <name type="scientific">Micromonas pusilla (strain CCMP1545)</name>
    <name type="common">Picoplanktonic green alga</name>
    <dbReference type="NCBI Taxonomy" id="564608"/>
    <lineage>
        <taxon>Eukaryota</taxon>
        <taxon>Viridiplantae</taxon>
        <taxon>Chlorophyta</taxon>
        <taxon>Mamiellophyceae</taxon>
        <taxon>Mamiellales</taxon>
        <taxon>Mamiellaceae</taxon>
        <taxon>Micromonas</taxon>
    </lineage>
</organism>
<name>C1MYJ6_MICPC</name>
<feature type="domain" description="Ketosynthase family 3 (KS3)" evidence="11">
    <location>
        <begin position="105"/>
        <end position="521"/>
    </location>
</feature>
<dbReference type="InterPro" id="IPR020841">
    <property type="entry name" value="PKS_Beta-ketoAc_synthase_dom"/>
</dbReference>
<evidence type="ECO:0000256" key="1">
    <source>
        <dbReference type="ARBA" id="ARBA00008467"/>
    </source>
</evidence>
<dbReference type="FunFam" id="3.40.47.10:FF:000018">
    <property type="entry name" value="3-oxoacyl-[acyl-carrier-protein] synthase 2"/>
    <property type="match status" value="1"/>
</dbReference>
<dbReference type="InterPro" id="IPR000794">
    <property type="entry name" value="Beta-ketoacyl_synthase"/>
</dbReference>
<dbReference type="Pfam" id="PF00109">
    <property type="entry name" value="ketoacyl-synt"/>
    <property type="match status" value="1"/>
</dbReference>
<dbReference type="NCBIfam" id="TIGR03150">
    <property type="entry name" value="fabF"/>
    <property type="match status" value="1"/>
</dbReference>
<dbReference type="PROSITE" id="PS52004">
    <property type="entry name" value="KS3_2"/>
    <property type="match status" value="1"/>
</dbReference>
<dbReference type="KEGG" id="mpp:MICPUCDRAFT_59921"/>
<dbReference type="SUPFAM" id="SSF53901">
    <property type="entry name" value="Thiolase-like"/>
    <property type="match status" value="2"/>
</dbReference>
<dbReference type="CDD" id="cd00834">
    <property type="entry name" value="KAS_I_II"/>
    <property type="match status" value="1"/>
</dbReference>
<evidence type="ECO:0000313" key="13">
    <source>
        <dbReference type="Proteomes" id="UP000001876"/>
    </source>
</evidence>
<keyword evidence="4 9" id="KW-0808">Transferase</keyword>
<gene>
    <name evidence="12" type="ORF">MICPUCDRAFT_59921</name>
</gene>
<dbReference type="GO" id="GO:0004315">
    <property type="term" value="F:3-oxoacyl-[acyl-carrier-protein] synthase activity"/>
    <property type="evidence" value="ECO:0007669"/>
    <property type="project" value="UniProtKB-EC"/>
</dbReference>
<evidence type="ECO:0000256" key="3">
    <source>
        <dbReference type="ARBA" id="ARBA00022516"/>
    </source>
</evidence>
<dbReference type="NCBIfam" id="NF005589">
    <property type="entry name" value="PRK07314.1"/>
    <property type="match status" value="1"/>
</dbReference>
<evidence type="ECO:0000259" key="11">
    <source>
        <dbReference type="PROSITE" id="PS52004"/>
    </source>
</evidence>
<feature type="region of interest" description="Disordered" evidence="10">
    <location>
        <begin position="15"/>
        <end position="36"/>
    </location>
</feature>
<dbReference type="GO" id="GO:0005739">
    <property type="term" value="C:mitochondrion"/>
    <property type="evidence" value="ECO:0007669"/>
    <property type="project" value="TreeGrafter"/>
</dbReference>